<evidence type="ECO:0000259" key="4">
    <source>
        <dbReference type="PROSITE" id="PS50076"/>
    </source>
</evidence>
<feature type="region of interest" description="Disordered" evidence="2">
    <location>
        <begin position="98"/>
        <end position="133"/>
    </location>
</feature>
<keyword evidence="3" id="KW-0812">Transmembrane</keyword>
<dbReference type="SUPFAM" id="SSF46565">
    <property type="entry name" value="Chaperone J-domain"/>
    <property type="match status" value="1"/>
</dbReference>
<keyword evidence="1" id="KW-0143">Chaperone</keyword>
<dbReference type="Proteomes" id="UP000277236">
    <property type="component" value="Unassembled WGS sequence"/>
</dbReference>
<dbReference type="Gene3D" id="1.10.287.110">
    <property type="entry name" value="DnaJ domain"/>
    <property type="match status" value="1"/>
</dbReference>
<keyword evidence="3" id="KW-1133">Transmembrane helix</keyword>
<gene>
    <name evidence="5" type="ORF">ALQ04_04307</name>
</gene>
<dbReference type="InterPro" id="IPR001623">
    <property type="entry name" value="DnaJ_domain"/>
</dbReference>
<dbReference type="InterPro" id="IPR052763">
    <property type="entry name" value="DnaJ_C4"/>
</dbReference>
<dbReference type="OrthoDB" id="9779889at2"/>
<comment type="caution">
    <text evidence="5">The sequence shown here is derived from an EMBL/GenBank/DDBJ whole genome shotgun (WGS) entry which is preliminary data.</text>
</comment>
<dbReference type="RefSeq" id="WP_122314941.1">
    <property type="nucleotide sequence ID" value="NZ_RBRE01000025.1"/>
</dbReference>
<proteinExistence type="predicted"/>
<evidence type="ECO:0000256" key="1">
    <source>
        <dbReference type="ARBA" id="ARBA00023186"/>
    </source>
</evidence>
<feature type="transmembrane region" description="Helical" evidence="3">
    <location>
        <begin position="142"/>
        <end position="161"/>
    </location>
</feature>
<evidence type="ECO:0000256" key="3">
    <source>
        <dbReference type="SAM" id="Phobius"/>
    </source>
</evidence>
<dbReference type="AlphaFoldDB" id="A0A3M4M524"/>
<dbReference type="PRINTS" id="PR00625">
    <property type="entry name" value="JDOMAIN"/>
</dbReference>
<evidence type="ECO:0000313" key="6">
    <source>
        <dbReference type="Proteomes" id="UP000277236"/>
    </source>
</evidence>
<protein>
    <submittedName>
        <fullName evidence="5">DnaJ domain protein</fullName>
    </submittedName>
</protein>
<dbReference type="EMBL" id="RBRE01000025">
    <property type="protein sequence ID" value="RMQ48780.1"/>
    <property type="molecule type" value="Genomic_DNA"/>
</dbReference>
<sequence length="342" mass="37470">MQRTLTHYEQLKIPRDASPEQIKKAYRKLAQQLHPDRNPAPDASDQMGILNASHDVLADPAKRAAYDAQLAYEEQRARDAYLRSRQLQTAGARAANAYAAAAPATRPRPAPSASRAAPGDAEPKAQARPSAWSFGRKRRRSLLRWALVFMIFCGAGVWMGYDPNAGKAYVPTDALPVANTWVKPAPASVVDAPVGNPIKLVDPAQPECVVPDADPMGAAWPQKAGYVKDMPLRKDNGWSQIVIDNTGGESAVYAKVTDAVGRNAYRHAFIPAGAIFAFAKMDAGLYQLKYKMLNTGCAFASNRILLEETPMGSQVKSSVYKLTLRKLQNRNSQFSNLRDDQF</sequence>
<accession>A0A3M4M524</accession>
<dbReference type="InterPro" id="IPR036869">
    <property type="entry name" value="J_dom_sf"/>
</dbReference>
<evidence type="ECO:0000313" key="5">
    <source>
        <dbReference type="EMBL" id="RMQ48780.1"/>
    </source>
</evidence>
<dbReference type="PROSITE" id="PS50076">
    <property type="entry name" value="DNAJ_2"/>
    <property type="match status" value="1"/>
</dbReference>
<feature type="domain" description="J" evidence="4">
    <location>
        <begin position="6"/>
        <end position="70"/>
    </location>
</feature>
<feature type="compositionally biased region" description="Low complexity" evidence="2">
    <location>
        <begin position="98"/>
        <end position="120"/>
    </location>
</feature>
<name>A0A3M4M524_PSECI</name>
<reference evidence="5 6" key="1">
    <citation type="submission" date="2018-08" db="EMBL/GenBank/DDBJ databases">
        <title>Recombination of ecologically and evolutionarily significant loci maintains genetic cohesion in the Pseudomonas syringae species complex.</title>
        <authorList>
            <person name="Dillon M."/>
            <person name="Thakur S."/>
            <person name="Almeida R.N.D."/>
            <person name="Weir B.S."/>
            <person name="Guttman D.S."/>
        </authorList>
    </citation>
    <scope>NUCLEOTIDE SEQUENCE [LARGE SCALE GENOMIC DNA]</scope>
    <source>
        <strain evidence="5 6">ICMP 3353</strain>
    </source>
</reference>
<dbReference type="SMART" id="SM00271">
    <property type="entry name" value="DnaJ"/>
    <property type="match status" value="1"/>
</dbReference>
<dbReference type="Pfam" id="PF00226">
    <property type="entry name" value="DnaJ"/>
    <property type="match status" value="1"/>
</dbReference>
<dbReference type="PANTHER" id="PTHR44825:SF1">
    <property type="entry name" value="DNAJ HOMOLOG SUBFAMILY C MEMBER 4"/>
    <property type="match status" value="1"/>
</dbReference>
<evidence type="ECO:0000256" key="2">
    <source>
        <dbReference type="SAM" id="MobiDB-lite"/>
    </source>
</evidence>
<organism evidence="5 6">
    <name type="scientific">Pseudomonas cichorii</name>
    <dbReference type="NCBI Taxonomy" id="36746"/>
    <lineage>
        <taxon>Bacteria</taxon>
        <taxon>Pseudomonadati</taxon>
        <taxon>Pseudomonadota</taxon>
        <taxon>Gammaproteobacteria</taxon>
        <taxon>Pseudomonadales</taxon>
        <taxon>Pseudomonadaceae</taxon>
        <taxon>Pseudomonas</taxon>
    </lineage>
</organism>
<keyword evidence="3" id="KW-0472">Membrane</keyword>
<dbReference type="CDD" id="cd06257">
    <property type="entry name" value="DnaJ"/>
    <property type="match status" value="1"/>
</dbReference>
<dbReference type="PANTHER" id="PTHR44825">
    <property type="match status" value="1"/>
</dbReference>